<name>A0A165WDK1_9AGAM</name>
<evidence type="ECO:0000313" key="1">
    <source>
        <dbReference type="EMBL" id="KZT31020.1"/>
    </source>
</evidence>
<evidence type="ECO:0000313" key="2">
    <source>
        <dbReference type="Proteomes" id="UP000076798"/>
    </source>
</evidence>
<accession>A0A165WDK1</accession>
<protein>
    <submittedName>
        <fullName evidence="1">Uncharacterized protein</fullName>
    </submittedName>
</protein>
<dbReference type="AlphaFoldDB" id="A0A165WDK1"/>
<dbReference type="Proteomes" id="UP000076798">
    <property type="component" value="Unassembled WGS sequence"/>
</dbReference>
<organism evidence="1 2">
    <name type="scientific">Sistotremastrum suecicum HHB10207 ss-3</name>
    <dbReference type="NCBI Taxonomy" id="1314776"/>
    <lineage>
        <taxon>Eukaryota</taxon>
        <taxon>Fungi</taxon>
        <taxon>Dikarya</taxon>
        <taxon>Basidiomycota</taxon>
        <taxon>Agaricomycotina</taxon>
        <taxon>Agaricomycetes</taxon>
        <taxon>Sistotremastrales</taxon>
        <taxon>Sistotremastraceae</taxon>
        <taxon>Sistotremastrum</taxon>
    </lineage>
</organism>
<reference evidence="1 2" key="1">
    <citation type="journal article" date="2016" name="Mol. Biol. Evol.">
        <title>Comparative Genomics of Early-Diverging Mushroom-Forming Fungi Provides Insights into the Origins of Lignocellulose Decay Capabilities.</title>
        <authorList>
            <person name="Nagy L.G."/>
            <person name="Riley R."/>
            <person name="Tritt A."/>
            <person name="Adam C."/>
            <person name="Daum C."/>
            <person name="Floudas D."/>
            <person name="Sun H."/>
            <person name="Yadav J.S."/>
            <person name="Pangilinan J."/>
            <person name="Larsson K.H."/>
            <person name="Matsuura K."/>
            <person name="Barry K."/>
            <person name="Labutti K."/>
            <person name="Kuo R."/>
            <person name="Ohm R.A."/>
            <person name="Bhattacharya S.S."/>
            <person name="Shirouzu T."/>
            <person name="Yoshinaga Y."/>
            <person name="Martin F.M."/>
            <person name="Grigoriev I.V."/>
            <person name="Hibbett D.S."/>
        </authorList>
    </citation>
    <scope>NUCLEOTIDE SEQUENCE [LARGE SCALE GENOMIC DNA]</scope>
    <source>
        <strain evidence="1 2">HHB10207 ss-3</strain>
    </source>
</reference>
<keyword evidence="2" id="KW-1185">Reference proteome</keyword>
<dbReference type="EMBL" id="KV428977">
    <property type="protein sequence ID" value="KZT31020.1"/>
    <property type="molecule type" value="Genomic_DNA"/>
</dbReference>
<proteinExistence type="predicted"/>
<sequence length="108" mass="12941">MFLRERVGYINSLRFRTLVWSRKYGLPRWPLFHPLDSVAESLTAIRSFVIVYNTRVSPNDVLAVSEDLEWYNCVVMCQEFFRRFRMITVYAYAEEQDKSEFDSDHESV</sequence>
<gene>
    <name evidence="1" type="ORF">SISSUDRAFT_1068215</name>
</gene>